<dbReference type="Proteomes" id="UP000236664">
    <property type="component" value="Unassembled WGS sequence"/>
</dbReference>
<name>A0A2K0W8A9_GIBNY</name>
<reference evidence="1 2" key="1">
    <citation type="submission" date="2017-06" db="EMBL/GenBank/DDBJ databases">
        <title>Genome of Fusarium nygamai isolate CS10214.</title>
        <authorList>
            <person name="Gardiner D.M."/>
            <person name="Obanor F."/>
            <person name="Kazan K."/>
        </authorList>
    </citation>
    <scope>NUCLEOTIDE SEQUENCE [LARGE SCALE GENOMIC DNA]</scope>
    <source>
        <strain evidence="1 2">CS10214</strain>
    </source>
</reference>
<comment type="caution">
    <text evidence="1">The sequence shown here is derived from an EMBL/GenBank/DDBJ whole genome shotgun (WGS) entry which is preliminary data.</text>
</comment>
<keyword evidence="2" id="KW-1185">Reference proteome</keyword>
<dbReference type="AlphaFoldDB" id="A0A2K0W8A9"/>
<gene>
    <name evidence="1" type="ORF">FNYG_08142</name>
</gene>
<evidence type="ECO:0000313" key="2">
    <source>
        <dbReference type="Proteomes" id="UP000236664"/>
    </source>
</evidence>
<dbReference type="EMBL" id="MTQA01000105">
    <property type="protein sequence ID" value="PNP78512.1"/>
    <property type="molecule type" value="Genomic_DNA"/>
</dbReference>
<organism evidence="1 2">
    <name type="scientific">Gibberella nygamai</name>
    <name type="common">Bean root rot disease fungus</name>
    <name type="synonym">Fusarium nygamai</name>
    <dbReference type="NCBI Taxonomy" id="42673"/>
    <lineage>
        <taxon>Eukaryota</taxon>
        <taxon>Fungi</taxon>
        <taxon>Dikarya</taxon>
        <taxon>Ascomycota</taxon>
        <taxon>Pezizomycotina</taxon>
        <taxon>Sordariomycetes</taxon>
        <taxon>Hypocreomycetidae</taxon>
        <taxon>Hypocreales</taxon>
        <taxon>Nectriaceae</taxon>
        <taxon>Fusarium</taxon>
        <taxon>Fusarium fujikuroi species complex</taxon>
    </lineage>
</organism>
<sequence length="151" mass="17101">MKELLWEGMLWLDKRDVSFDSDCSITKVQKSMGSGRKWLDEDGRGTTWRATLKSGIFRSMEGSATFYTTMQRKHHGEIQTVKSRLSHGKETIAFHEDSLQGLGPLDGKDAERDTSATASLLTLISPTLLRFTTPRRRSCSSVPEDEFIWIS</sequence>
<protein>
    <submittedName>
        <fullName evidence="1">Uncharacterized protein</fullName>
    </submittedName>
</protein>
<proteinExistence type="predicted"/>
<evidence type="ECO:0000313" key="1">
    <source>
        <dbReference type="EMBL" id="PNP78512.1"/>
    </source>
</evidence>
<accession>A0A2K0W8A9</accession>